<dbReference type="AlphaFoldDB" id="A0A6S6QYT5"/>
<dbReference type="KEGG" id="acel:acsn021_06060"/>
<dbReference type="RefSeq" id="WP_184095350.1">
    <property type="nucleotide sequence ID" value="NZ_AP023367.1"/>
</dbReference>
<name>A0A6S6QYT5_9FIRM</name>
<proteinExistence type="predicted"/>
<accession>A0A6S6QYT5</accession>
<reference evidence="1 2" key="1">
    <citation type="journal article" date="2016" name="Int. J. Syst. Evol. Microbiol.">
        <title>Descriptions of Anaerotaenia torta gen. nov., sp. nov. and Anaerocolumna cellulosilytica gen. nov., sp. nov. isolated from a methanogenic reactor of cattle waste.</title>
        <authorList>
            <person name="Uek A."/>
            <person name="Ohtaki Y."/>
            <person name="Kaku N."/>
            <person name="Ueki K."/>
        </authorList>
    </citation>
    <scope>NUCLEOTIDE SEQUENCE [LARGE SCALE GENOMIC DNA]</scope>
    <source>
        <strain evidence="1 2">SN021</strain>
    </source>
</reference>
<evidence type="ECO:0000313" key="1">
    <source>
        <dbReference type="EMBL" id="BCJ93037.1"/>
    </source>
</evidence>
<dbReference type="Proteomes" id="UP000515561">
    <property type="component" value="Chromosome"/>
</dbReference>
<keyword evidence="2" id="KW-1185">Reference proteome</keyword>
<organism evidence="1 2">
    <name type="scientific">Anaerocolumna cellulosilytica</name>
    <dbReference type="NCBI Taxonomy" id="433286"/>
    <lineage>
        <taxon>Bacteria</taxon>
        <taxon>Bacillati</taxon>
        <taxon>Bacillota</taxon>
        <taxon>Clostridia</taxon>
        <taxon>Lachnospirales</taxon>
        <taxon>Lachnospiraceae</taxon>
        <taxon>Anaerocolumna</taxon>
    </lineage>
</organism>
<evidence type="ECO:0000313" key="2">
    <source>
        <dbReference type="Proteomes" id="UP000515561"/>
    </source>
</evidence>
<sequence>MKDMIIEKLSKIQNLEERKLLKDILNGVFVGVVGYNEEMFQKLTKEIFEEIRFDENRYTIYTSLAERNEVDPIHEFLYPMLPEDMQETEYVVKEIQEVLEDRQEYRLMKLFFQCDYLVFKEILAGTERYTGKIRTDKDEYTISISLKQNLEYKACIEELYGNFTRNGVVWTTINSPYVHKFADVMLTGLDKPIKKGEQIKEVTISLGKYDGYKRENMVPLWNIEKLVLPSLTFPVPAMDQINFQHEISLSKSGEEHGYLVILDEEFKGYVKRNKDSMTVCAPVPDITDWKILKVTAYKQANLSYAGYEIMSNKTENSFLNRYARQQTRVIRTKAELYRIISSFEIAKNVEFIDFKIRNSGDKQGETYQMDSFLTDGIREENYKKTLLLEFTAREENYLTRDILSFLVSEIQQYFPEYVCKGKLLIKSDLQEAQEGNVKL</sequence>
<dbReference type="EMBL" id="AP023367">
    <property type="protein sequence ID" value="BCJ93037.1"/>
    <property type="molecule type" value="Genomic_DNA"/>
</dbReference>
<protein>
    <submittedName>
        <fullName evidence="1">Uncharacterized protein</fullName>
    </submittedName>
</protein>
<gene>
    <name evidence="1" type="ORF">acsn021_06060</name>
</gene>